<dbReference type="AlphaFoldDB" id="A0AAC9AZM8"/>
<proteinExistence type="predicted"/>
<feature type="region of interest" description="Disordered" evidence="1">
    <location>
        <begin position="1"/>
        <end position="34"/>
    </location>
</feature>
<organism evidence="2 3">
    <name type="scientific">Sphingopyxis macrogoltabida</name>
    <name type="common">Sphingomonas macrogoltabidus</name>
    <dbReference type="NCBI Taxonomy" id="33050"/>
    <lineage>
        <taxon>Bacteria</taxon>
        <taxon>Pseudomonadati</taxon>
        <taxon>Pseudomonadota</taxon>
        <taxon>Alphaproteobacteria</taxon>
        <taxon>Sphingomonadales</taxon>
        <taxon>Sphingomonadaceae</taxon>
        <taxon>Sphingopyxis</taxon>
    </lineage>
</organism>
<dbReference type="Proteomes" id="UP000076088">
    <property type="component" value="Plasmid unnamed1"/>
</dbReference>
<dbReference type="KEGG" id="smaz:LH19_27505"/>
<protein>
    <submittedName>
        <fullName evidence="2">Uncharacterized protein</fullName>
    </submittedName>
</protein>
<dbReference type="SUPFAM" id="SSF54637">
    <property type="entry name" value="Thioesterase/thiol ester dehydrase-isomerase"/>
    <property type="match status" value="1"/>
</dbReference>
<geneLocation type="plasmid" evidence="2 3">
    <name>unnamed1</name>
</geneLocation>
<keyword evidence="3" id="KW-1185">Reference proteome</keyword>
<accession>A0AAC9AZM8</accession>
<reference evidence="2 3" key="2">
    <citation type="journal article" date="2016" name="Genome Announc.">
        <title>Complete Genome Sequence of Sphingopyxis macrogoltabida Strain 203N (NBRC 111659), a Polyethylene Glycol Degrader.</title>
        <authorList>
            <person name="Ohtsubo Y."/>
            <person name="Nonoyama S."/>
            <person name="Nagata Y."/>
            <person name="Numata M."/>
            <person name="Tsuchikane K."/>
            <person name="Hosoyama A."/>
            <person name="Yamazoe A."/>
            <person name="Tsuda M."/>
            <person name="Fujita N."/>
            <person name="Kawai F."/>
        </authorList>
    </citation>
    <scope>NUCLEOTIDE SEQUENCE [LARGE SCALE GENOMIC DNA]</scope>
    <source>
        <strain evidence="2 3">203N</strain>
    </source>
</reference>
<reference evidence="3" key="1">
    <citation type="submission" date="2015-11" db="EMBL/GenBank/DDBJ databases">
        <title>Complete genome sequence of a polyethylene-glycol degrader Sphingopyxis macrogoltabida 203N (NBRC 111659).</title>
        <authorList>
            <person name="Yoshiyuki O."/>
            <person name="Shouta N."/>
            <person name="Nagata Y."/>
            <person name="Numata M."/>
            <person name="Tsuchikane K."/>
            <person name="Hosoyama A."/>
            <person name="Yamazoe A."/>
            <person name="Tsuda M."/>
            <person name="Fujita N."/>
            <person name="Kawai F."/>
        </authorList>
    </citation>
    <scope>NUCLEOTIDE SEQUENCE [LARGE SCALE GENOMIC DNA]</scope>
    <source>
        <strain evidence="3">203N</strain>
        <plasmid evidence="3">unnamed1</plasmid>
    </source>
</reference>
<evidence type="ECO:0000313" key="2">
    <source>
        <dbReference type="EMBL" id="AMU92785.1"/>
    </source>
</evidence>
<sequence length="318" mass="35000">MTSEIFGTPIERSGTRISGPFRSPKNMLGEQSYDGHASIHDDATAQKLGFAAATIEGPTHFSQFEPLGVAAWGSHWFASGCLSASYKAACYEGEEVSAHLETDPENGDRATIYMTKRDGTEVLRGTASVRGGGPTALDDKLAGLGPADLHRVILEKVAVGMKRLRVAVRMDPDRAMGDLYPFTLRQKLERVTERSAWNMPDADTPWGSPVLPLEMVSVLVHHVASDDPWPLKSPRVDLFVDQEIRLENGPVLAGHDYELEREVVGISQSRRTESMWVRTKIFEPGTDRLVASMLLNTASMKDSYPAYDGERQAIETRA</sequence>
<name>A0AAC9AZM8_SPHMC</name>
<keyword evidence="2" id="KW-0614">Plasmid</keyword>
<evidence type="ECO:0000256" key="1">
    <source>
        <dbReference type="SAM" id="MobiDB-lite"/>
    </source>
</evidence>
<dbReference type="EMBL" id="CP013345">
    <property type="protein sequence ID" value="AMU92785.1"/>
    <property type="molecule type" value="Genomic_DNA"/>
</dbReference>
<dbReference type="InterPro" id="IPR029069">
    <property type="entry name" value="HotDog_dom_sf"/>
</dbReference>
<dbReference type="RefSeq" id="WP_054735178.1">
    <property type="nucleotide sequence ID" value="NZ_CP009430.1"/>
</dbReference>
<gene>
    <name evidence="2" type="ORF">ATM17_31495</name>
</gene>
<evidence type="ECO:0000313" key="3">
    <source>
        <dbReference type="Proteomes" id="UP000076088"/>
    </source>
</evidence>